<dbReference type="PRINTS" id="PR00035">
    <property type="entry name" value="HTHGNTR"/>
</dbReference>
<evidence type="ECO:0000256" key="2">
    <source>
        <dbReference type="ARBA" id="ARBA00023125"/>
    </source>
</evidence>
<comment type="caution">
    <text evidence="5">The sequence shown here is derived from an EMBL/GenBank/DDBJ whole genome shotgun (WGS) entry which is preliminary data.</text>
</comment>
<evidence type="ECO:0000259" key="4">
    <source>
        <dbReference type="PROSITE" id="PS50949"/>
    </source>
</evidence>
<organism evidence="5 6">
    <name type="scientific">Gelidibacter sediminis</name>
    <dbReference type="NCBI Taxonomy" id="1608710"/>
    <lineage>
        <taxon>Bacteria</taxon>
        <taxon>Pseudomonadati</taxon>
        <taxon>Bacteroidota</taxon>
        <taxon>Flavobacteriia</taxon>
        <taxon>Flavobacteriales</taxon>
        <taxon>Flavobacteriaceae</taxon>
        <taxon>Gelidibacter</taxon>
    </lineage>
</organism>
<dbReference type="EMBL" id="SOBW01000007">
    <property type="protein sequence ID" value="TDU43077.1"/>
    <property type="molecule type" value="Genomic_DNA"/>
</dbReference>
<dbReference type="PANTHER" id="PTHR43537">
    <property type="entry name" value="TRANSCRIPTIONAL REGULATOR, GNTR FAMILY"/>
    <property type="match status" value="1"/>
</dbReference>
<accession>A0A4R7Q667</accession>
<dbReference type="PROSITE" id="PS50949">
    <property type="entry name" value="HTH_GNTR"/>
    <property type="match status" value="1"/>
</dbReference>
<keyword evidence="2 5" id="KW-0238">DNA-binding</keyword>
<dbReference type="OrthoDB" id="1040417at2"/>
<dbReference type="SUPFAM" id="SSF46785">
    <property type="entry name" value="Winged helix' DNA-binding domain"/>
    <property type="match status" value="1"/>
</dbReference>
<dbReference type="InterPro" id="IPR011711">
    <property type="entry name" value="GntR_C"/>
</dbReference>
<dbReference type="SMART" id="SM00895">
    <property type="entry name" value="FCD"/>
    <property type="match status" value="1"/>
</dbReference>
<dbReference type="Proteomes" id="UP000294689">
    <property type="component" value="Unassembled WGS sequence"/>
</dbReference>
<dbReference type="Gene3D" id="1.10.10.10">
    <property type="entry name" value="Winged helix-like DNA-binding domain superfamily/Winged helix DNA-binding domain"/>
    <property type="match status" value="1"/>
</dbReference>
<keyword evidence="3" id="KW-0804">Transcription</keyword>
<sequence length="239" mass="27908">MKDRIALKPLTNLTLVDKVEINITEYIKNNKLQVGDPIPKEMEFAETLGVSRTVIREALTRLRTIGIIDSKKHKGMVLSQPDFILNFEKIMSLNLMGDEALKDIFELRLILEMGMVDLLFARKTEEDIIELTKIVDRMEKKSPNSSIFSLKNEVAFHGKLYEMSGNRTLQRVQNILLPVFQYVHDHKLSDAKTYKYSKKFVTHRDLLNYLKDDDIKKFRKGLAQHLEPHFERVLKNTEF</sequence>
<dbReference type="GO" id="GO:0003677">
    <property type="term" value="F:DNA binding"/>
    <property type="evidence" value="ECO:0007669"/>
    <property type="project" value="UniProtKB-KW"/>
</dbReference>
<dbReference type="Gene3D" id="1.20.120.530">
    <property type="entry name" value="GntR ligand-binding domain-like"/>
    <property type="match status" value="1"/>
</dbReference>
<dbReference type="PANTHER" id="PTHR43537:SF5">
    <property type="entry name" value="UXU OPERON TRANSCRIPTIONAL REGULATOR"/>
    <property type="match status" value="1"/>
</dbReference>
<gene>
    <name evidence="5" type="ORF">BXY82_0482</name>
</gene>
<dbReference type="GO" id="GO:0003700">
    <property type="term" value="F:DNA-binding transcription factor activity"/>
    <property type="evidence" value="ECO:0007669"/>
    <property type="project" value="InterPro"/>
</dbReference>
<dbReference type="InterPro" id="IPR036390">
    <property type="entry name" value="WH_DNA-bd_sf"/>
</dbReference>
<evidence type="ECO:0000313" key="5">
    <source>
        <dbReference type="EMBL" id="TDU43077.1"/>
    </source>
</evidence>
<reference evidence="5 6" key="1">
    <citation type="submission" date="2019-03" db="EMBL/GenBank/DDBJ databases">
        <title>Genomic Encyclopedia of Archaeal and Bacterial Type Strains, Phase II (KMG-II): from individual species to whole genera.</title>
        <authorList>
            <person name="Goeker M."/>
        </authorList>
    </citation>
    <scope>NUCLEOTIDE SEQUENCE [LARGE SCALE GENOMIC DNA]</scope>
    <source>
        <strain evidence="5 6">DSM 28135</strain>
    </source>
</reference>
<keyword evidence="6" id="KW-1185">Reference proteome</keyword>
<dbReference type="Pfam" id="PF00392">
    <property type="entry name" value="GntR"/>
    <property type="match status" value="1"/>
</dbReference>
<dbReference type="CDD" id="cd07377">
    <property type="entry name" value="WHTH_GntR"/>
    <property type="match status" value="1"/>
</dbReference>
<proteinExistence type="predicted"/>
<dbReference type="InterPro" id="IPR000524">
    <property type="entry name" value="Tscrpt_reg_HTH_GntR"/>
</dbReference>
<dbReference type="InterPro" id="IPR008920">
    <property type="entry name" value="TF_FadR/GntR_C"/>
</dbReference>
<dbReference type="Pfam" id="PF07729">
    <property type="entry name" value="FCD"/>
    <property type="match status" value="1"/>
</dbReference>
<keyword evidence="1" id="KW-0805">Transcription regulation</keyword>
<dbReference type="RefSeq" id="WP_133756568.1">
    <property type="nucleotide sequence ID" value="NZ_SOBW01000007.1"/>
</dbReference>
<evidence type="ECO:0000313" key="6">
    <source>
        <dbReference type="Proteomes" id="UP000294689"/>
    </source>
</evidence>
<evidence type="ECO:0000256" key="1">
    <source>
        <dbReference type="ARBA" id="ARBA00023015"/>
    </source>
</evidence>
<dbReference type="InterPro" id="IPR036388">
    <property type="entry name" value="WH-like_DNA-bd_sf"/>
</dbReference>
<dbReference type="SUPFAM" id="SSF48008">
    <property type="entry name" value="GntR ligand-binding domain-like"/>
    <property type="match status" value="1"/>
</dbReference>
<feature type="domain" description="HTH gntR-type" evidence="4">
    <location>
        <begin position="13"/>
        <end position="81"/>
    </location>
</feature>
<dbReference type="SMART" id="SM00345">
    <property type="entry name" value="HTH_GNTR"/>
    <property type="match status" value="1"/>
</dbReference>
<dbReference type="AlphaFoldDB" id="A0A4R7Q667"/>
<name>A0A4R7Q667_9FLAO</name>
<protein>
    <submittedName>
        <fullName evidence="5">DNA-binding FadR family transcriptional regulator</fullName>
    </submittedName>
</protein>
<evidence type="ECO:0000256" key="3">
    <source>
        <dbReference type="ARBA" id="ARBA00023163"/>
    </source>
</evidence>